<proteinExistence type="predicted"/>
<sequence length="92" mass="9563">MSNTNITARAMGEATALPEFVTGYTDADQLVCFQHFGQGRTLTVSASQFANTVRLAQSTGDTYACLTLAPGLARALAGYLLACADAVEGGQQ</sequence>
<keyword evidence="2" id="KW-1185">Reference proteome</keyword>
<evidence type="ECO:0000313" key="2">
    <source>
        <dbReference type="Proteomes" id="UP001501627"/>
    </source>
</evidence>
<dbReference type="Proteomes" id="UP001501627">
    <property type="component" value="Unassembled WGS sequence"/>
</dbReference>
<dbReference type="RefSeq" id="WP_103045486.1">
    <property type="nucleotide sequence ID" value="NZ_BAABBP010000026.1"/>
</dbReference>
<dbReference type="EMBL" id="BAABBP010000026">
    <property type="protein sequence ID" value="GAA4000805.1"/>
    <property type="molecule type" value="Genomic_DNA"/>
</dbReference>
<reference evidence="2" key="1">
    <citation type="journal article" date="2019" name="Int. J. Syst. Evol. Microbiol.">
        <title>The Global Catalogue of Microorganisms (GCM) 10K type strain sequencing project: providing services to taxonomists for standard genome sequencing and annotation.</title>
        <authorList>
            <consortium name="The Broad Institute Genomics Platform"/>
            <consortium name="The Broad Institute Genome Sequencing Center for Infectious Disease"/>
            <person name="Wu L."/>
            <person name="Ma J."/>
        </authorList>
    </citation>
    <scope>NUCLEOTIDE SEQUENCE [LARGE SCALE GENOMIC DNA]</scope>
    <source>
        <strain evidence="2">JCM 17561</strain>
    </source>
</reference>
<gene>
    <name evidence="1" type="ORF">GCM10022279_25830</name>
</gene>
<accession>A0ABP7RQP3</accession>
<protein>
    <recommendedName>
        <fullName evidence="3">DUF3077 domain-containing protein</fullName>
    </recommendedName>
</protein>
<evidence type="ECO:0008006" key="3">
    <source>
        <dbReference type="Google" id="ProtNLM"/>
    </source>
</evidence>
<comment type="caution">
    <text evidence="1">The sequence shown here is derived from an EMBL/GenBank/DDBJ whole genome shotgun (WGS) entry which is preliminary data.</text>
</comment>
<organism evidence="1 2">
    <name type="scientific">Comamonas faecalis</name>
    <dbReference type="NCBI Taxonomy" id="1387849"/>
    <lineage>
        <taxon>Bacteria</taxon>
        <taxon>Pseudomonadati</taxon>
        <taxon>Pseudomonadota</taxon>
        <taxon>Betaproteobacteria</taxon>
        <taxon>Burkholderiales</taxon>
        <taxon>Comamonadaceae</taxon>
        <taxon>Comamonas</taxon>
    </lineage>
</organism>
<name>A0ABP7RQP3_9BURK</name>
<evidence type="ECO:0000313" key="1">
    <source>
        <dbReference type="EMBL" id="GAA4000805.1"/>
    </source>
</evidence>